<dbReference type="Pfam" id="PF13456">
    <property type="entry name" value="RVT_3"/>
    <property type="match status" value="1"/>
</dbReference>
<name>A0ABR5K330_9BACI</name>
<sequence>MTVNKKPIYAIYGPEFSGIVLTLNEYQNRVKGKKKTFGKKFSSEETAYQWLETNKATSVLKANSLPLANPKETSANNEKRNTKKNTEVVIYIDGSYKNGRGKYGFIGFAPLKTEPLFKTFGYVYDDEFNKLHNIGAELMACLRALEWAYSNNIKTVHIIYDCEGIINIQQKEQTQGARKKYYEAVHAFKRKLDIHFLHVRHGNNSLHQEAHKLSQMAVL</sequence>
<accession>A0ABR5K330</accession>
<dbReference type="Proteomes" id="UP000050668">
    <property type="component" value="Unassembled WGS sequence"/>
</dbReference>
<dbReference type="InterPro" id="IPR036397">
    <property type="entry name" value="RNaseH_sf"/>
</dbReference>
<dbReference type="RefSeq" id="WP_053583936.1">
    <property type="nucleotide sequence ID" value="NZ_LGRV01000003.1"/>
</dbReference>
<dbReference type="InterPro" id="IPR012337">
    <property type="entry name" value="RNaseH-like_sf"/>
</dbReference>
<comment type="caution">
    <text evidence="2">The sequence shown here is derived from an EMBL/GenBank/DDBJ whole genome shotgun (WGS) entry which is preliminary data.</text>
</comment>
<dbReference type="InterPro" id="IPR037056">
    <property type="entry name" value="RNase_H1_N_sf"/>
</dbReference>
<keyword evidence="3" id="KW-1185">Reference proteome</keyword>
<dbReference type="Gene3D" id="3.30.420.10">
    <property type="entry name" value="Ribonuclease H-like superfamily/Ribonuclease H"/>
    <property type="match status" value="1"/>
</dbReference>
<feature type="domain" description="RNase H type-1" evidence="1">
    <location>
        <begin position="84"/>
        <end position="219"/>
    </location>
</feature>
<dbReference type="SUPFAM" id="SSF53098">
    <property type="entry name" value="Ribonuclease H-like"/>
    <property type="match status" value="1"/>
</dbReference>
<dbReference type="Gene3D" id="3.40.970.10">
    <property type="entry name" value="Ribonuclease H1, N-terminal domain"/>
    <property type="match status" value="1"/>
</dbReference>
<gene>
    <name evidence="2" type="ORF">AEA09_11315</name>
</gene>
<evidence type="ECO:0000313" key="2">
    <source>
        <dbReference type="EMBL" id="KOS69075.1"/>
    </source>
</evidence>
<dbReference type="PROSITE" id="PS50879">
    <property type="entry name" value="RNASE_H_1"/>
    <property type="match status" value="1"/>
</dbReference>
<dbReference type="EMBL" id="LGRV01000003">
    <property type="protein sequence ID" value="KOS69075.1"/>
    <property type="molecule type" value="Genomic_DNA"/>
</dbReference>
<evidence type="ECO:0000259" key="1">
    <source>
        <dbReference type="PROSITE" id="PS50879"/>
    </source>
</evidence>
<reference evidence="3" key="1">
    <citation type="submission" date="2015-07" db="EMBL/GenBank/DDBJ databases">
        <title>Fjat-14205 dsm 2895.</title>
        <authorList>
            <person name="Liu B."/>
            <person name="Wang J."/>
            <person name="Zhu Y."/>
            <person name="Liu G."/>
            <person name="Chen Q."/>
            <person name="Chen Z."/>
            <person name="Lan J."/>
            <person name="Che J."/>
            <person name="Ge C."/>
            <person name="Shi H."/>
            <person name="Pan Z."/>
            <person name="Liu X."/>
        </authorList>
    </citation>
    <scope>NUCLEOTIDE SEQUENCE [LARGE SCALE GENOMIC DNA]</scope>
    <source>
        <strain evidence="3">DSM 25560</strain>
    </source>
</reference>
<proteinExistence type="predicted"/>
<organism evidence="2 3">
    <name type="scientific">Lysinibacillus contaminans</name>
    <dbReference type="NCBI Taxonomy" id="1293441"/>
    <lineage>
        <taxon>Bacteria</taxon>
        <taxon>Bacillati</taxon>
        <taxon>Bacillota</taxon>
        <taxon>Bacilli</taxon>
        <taxon>Bacillales</taxon>
        <taxon>Bacillaceae</taxon>
        <taxon>Lysinibacillus</taxon>
    </lineage>
</organism>
<protein>
    <recommendedName>
        <fullName evidence="1">RNase H type-1 domain-containing protein</fullName>
    </recommendedName>
</protein>
<dbReference type="InterPro" id="IPR002156">
    <property type="entry name" value="RNaseH_domain"/>
</dbReference>
<evidence type="ECO:0000313" key="3">
    <source>
        <dbReference type="Proteomes" id="UP000050668"/>
    </source>
</evidence>